<dbReference type="CDD" id="cd02440">
    <property type="entry name" value="AdoMet_MTases"/>
    <property type="match status" value="1"/>
</dbReference>
<gene>
    <name evidence="1" type="ORF">DEU50_10757</name>
</gene>
<dbReference type="AlphaFoldDB" id="A0AAX1PIC3"/>
<keyword evidence="1" id="KW-0808">Transferase</keyword>
<dbReference type="SUPFAM" id="SSF53335">
    <property type="entry name" value="S-adenosyl-L-methionine-dependent methyltransferases"/>
    <property type="match status" value="1"/>
</dbReference>
<dbReference type="Pfam" id="PF13489">
    <property type="entry name" value="Methyltransf_23"/>
    <property type="match status" value="1"/>
</dbReference>
<name>A0AAX1PIC3_AERSA</name>
<sequence length="237" mass="27475">MSDSDHYYDARNMGGLQHQFHTPRYVIPYLPKNKDAFILDIGCGVGNFVGDCVVTHGRINVKGIDISDDAVNYARSINLPVEKIESIASFAKESVEKYDFILMSHVLEHLDKKTMIDTLRIIKDELLQDDGVLFIAVPNAQSSTHAYWAYEDFTHTLLFTTGSLMYVMKSSGFQHYEFVDLDAFIGETKWNTFIRRVLLFSYKVMKLFERYITRSYYHQQSPISFAYELKLVGYKKR</sequence>
<reference evidence="1 2" key="1">
    <citation type="submission" date="2018-06" db="EMBL/GenBank/DDBJ databases">
        <title>Freshwater and sediment microbial communities from various areas in North America, analyzing microbe dynamics in response to fracking.</title>
        <authorList>
            <person name="Lamendella R."/>
        </authorList>
    </citation>
    <scope>NUCLEOTIDE SEQUENCE [LARGE SCALE GENOMIC DNA]</scope>
    <source>
        <strain evidence="1 2">17</strain>
    </source>
</reference>
<dbReference type="Proteomes" id="UP000249422">
    <property type="component" value="Unassembled WGS sequence"/>
</dbReference>
<dbReference type="RefSeq" id="WP_111588519.1">
    <property type="nucleotide sequence ID" value="NZ_CAWNWF010000007.1"/>
</dbReference>
<organism evidence="1 2">
    <name type="scientific">Aeromonas salmonicida</name>
    <dbReference type="NCBI Taxonomy" id="645"/>
    <lineage>
        <taxon>Bacteria</taxon>
        <taxon>Pseudomonadati</taxon>
        <taxon>Pseudomonadota</taxon>
        <taxon>Gammaproteobacteria</taxon>
        <taxon>Aeromonadales</taxon>
        <taxon>Aeromonadaceae</taxon>
        <taxon>Aeromonas</taxon>
    </lineage>
</organism>
<proteinExistence type="predicted"/>
<protein>
    <submittedName>
        <fullName evidence="1">Methyltransferase family protein</fullName>
    </submittedName>
</protein>
<accession>A0AAX1PIC3</accession>
<dbReference type="PANTHER" id="PTHR43861">
    <property type="entry name" value="TRANS-ACONITATE 2-METHYLTRANSFERASE-RELATED"/>
    <property type="match status" value="1"/>
</dbReference>
<dbReference type="Gene3D" id="3.40.50.150">
    <property type="entry name" value="Vaccinia Virus protein VP39"/>
    <property type="match status" value="1"/>
</dbReference>
<dbReference type="InterPro" id="IPR029063">
    <property type="entry name" value="SAM-dependent_MTases_sf"/>
</dbReference>
<dbReference type="GO" id="GO:0032259">
    <property type="term" value="P:methylation"/>
    <property type="evidence" value="ECO:0007669"/>
    <property type="project" value="UniProtKB-KW"/>
</dbReference>
<evidence type="ECO:0000313" key="1">
    <source>
        <dbReference type="EMBL" id="RAJ04889.1"/>
    </source>
</evidence>
<comment type="caution">
    <text evidence="1">The sequence shown here is derived from an EMBL/GenBank/DDBJ whole genome shotgun (WGS) entry which is preliminary data.</text>
</comment>
<dbReference type="GO" id="GO:0008168">
    <property type="term" value="F:methyltransferase activity"/>
    <property type="evidence" value="ECO:0007669"/>
    <property type="project" value="UniProtKB-KW"/>
</dbReference>
<evidence type="ECO:0000313" key="2">
    <source>
        <dbReference type="Proteomes" id="UP000249422"/>
    </source>
</evidence>
<dbReference type="EMBL" id="QLLM01000007">
    <property type="protein sequence ID" value="RAJ04889.1"/>
    <property type="molecule type" value="Genomic_DNA"/>
</dbReference>
<keyword evidence="1" id="KW-0489">Methyltransferase</keyword>